<evidence type="ECO:0000313" key="2">
    <source>
        <dbReference type="EMBL" id="MCI43460.1"/>
    </source>
</evidence>
<comment type="caution">
    <text evidence="2">The sequence shown here is derived from an EMBL/GenBank/DDBJ whole genome shotgun (WGS) entry which is preliminary data.</text>
</comment>
<evidence type="ECO:0000256" key="1">
    <source>
        <dbReference type="SAM" id="MobiDB-lite"/>
    </source>
</evidence>
<reference evidence="2 3" key="1">
    <citation type="journal article" date="2018" name="Front. Plant Sci.">
        <title>Red Clover (Trifolium pratense) and Zigzag Clover (T. medium) - A Picture of Genomic Similarities and Differences.</title>
        <authorList>
            <person name="Dluhosova J."/>
            <person name="Istvanek J."/>
            <person name="Nedelnik J."/>
            <person name="Repkova J."/>
        </authorList>
    </citation>
    <scope>NUCLEOTIDE SEQUENCE [LARGE SCALE GENOMIC DNA]</scope>
    <source>
        <strain evidence="3">cv. 10/8</strain>
        <tissue evidence="2">Leaf</tissue>
    </source>
</reference>
<evidence type="ECO:0000313" key="3">
    <source>
        <dbReference type="Proteomes" id="UP000265520"/>
    </source>
</evidence>
<protein>
    <submittedName>
        <fullName evidence="2">Uncharacterized protein</fullName>
    </submittedName>
</protein>
<proteinExistence type="predicted"/>
<feature type="compositionally biased region" description="Basic residues" evidence="1">
    <location>
        <begin position="36"/>
        <end position="45"/>
    </location>
</feature>
<name>A0A392S646_9FABA</name>
<feature type="non-terminal residue" evidence="2">
    <location>
        <position position="1"/>
    </location>
</feature>
<dbReference type="EMBL" id="LXQA010317741">
    <property type="protein sequence ID" value="MCI43460.1"/>
    <property type="molecule type" value="Genomic_DNA"/>
</dbReference>
<organism evidence="2 3">
    <name type="scientific">Trifolium medium</name>
    <dbReference type="NCBI Taxonomy" id="97028"/>
    <lineage>
        <taxon>Eukaryota</taxon>
        <taxon>Viridiplantae</taxon>
        <taxon>Streptophyta</taxon>
        <taxon>Embryophyta</taxon>
        <taxon>Tracheophyta</taxon>
        <taxon>Spermatophyta</taxon>
        <taxon>Magnoliopsida</taxon>
        <taxon>eudicotyledons</taxon>
        <taxon>Gunneridae</taxon>
        <taxon>Pentapetalae</taxon>
        <taxon>rosids</taxon>
        <taxon>fabids</taxon>
        <taxon>Fabales</taxon>
        <taxon>Fabaceae</taxon>
        <taxon>Papilionoideae</taxon>
        <taxon>50 kb inversion clade</taxon>
        <taxon>NPAAA clade</taxon>
        <taxon>Hologalegina</taxon>
        <taxon>IRL clade</taxon>
        <taxon>Trifolieae</taxon>
        <taxon>Trifolium</taxon>
    </lineage>
</organism>
<keyword evidence="3" id="KW-1185">Reference proteome</keyword>
<feature type="compositionally biased region" description="Gly residues" evidence="1">
    <location>
        <begin position="1"/>
        <end position="15"/>
    </location>
</feature>
<accession>A0A392S646</accession>
<sequence>KETEGSSGGREGNSNGGTKHQKETGGGDDDPWRVVQKQRRNKKANPGRNNTTAAINDTPAKINEHASASGSRFASLMDDVPELEKEGLDNTEILTETDMEEERNMGGSQNMQ</sequence>
<dbReference type="Proteomes" id="UP000265520">
    <property type="component" value="Unassembled WGS sequence"/>
</dbReference>
<dbReference type="AlphaFoldDB" id="A0A392S646"/>
<feature type="region of interest" description="Disordered" evidence="1">
    <location>
        <begin position="1"/>
        <end position="112"/>
    </location>
</feature>
<feature type="non-terminal residue" evidence="2">
    <location>
        <position position="112"/>
    </location>
</feature>